<dbReference type="InterPro" id="IPR002068">
    <property type="entry name" value="A-crystallin/Hsp20_dom"/>
</dbReference>
<evidence type="ECO:0000256" key="2">
    <source>
        <dbReference type="RuleBase" id="RU003616"/>
    </source>
</evidence>
<sequence>MTIVKRNNGLLPDFFSSLLNEDWPITNGVSDGALSVPAVNIRENEKGFMLELAAPGYAKEDLKIDLDDRLLTLSAEIKEERNSSSSNENPEKFTRREFNYSSFKRSFTLPETIDESNIEASYQDGLLKVSLPKKAELTKPMRQIAIK</sequence>
<gene>
    <name evidence="4" type="ORF">FRX97_07260</name>
</gene>
<feature type="domain" description="SHSP" evidence="3">
    <location>
        <begin position="30"/>
        <end position="147"/>
    </location>
</feature>
<dbReference type="Pfam" id="PF00011">
    <property type="entry name" value="HSP20"/>
    <property type="match status" value="1"/>
</dbReference>
<protein>
    <submittedName>
        <fullName evidence="4">Hsp20/alpha crystallin family protein</fullName>
    </submittedName>
</protein>
<dbReference type="InterPro" id="IPR031107">
    <property type="entry name" value="Small_HSP"/>
</dbReference>
<comment type="similarity">
    <text evidence="1 2">Belongs to the small heat shock protein (HSP20) family.</text>
</comment>
<comment type="caution">
    <text evidence="4">The sequence shown here is derived from an EMBL/GenBank/DDBJ whole genome shotgun (WGS) entry which is preliminary data.</text>
</comment>
<dbReference type="PROSITE" id="PS01031">
    <property type="entry name" value="SHSP"/>
    <property type="match status" value="1"/>
</dbReference>
<dbReference type="Gene3D" id="2.60.40.790">
    <property type="match status" value="1"/>
</dbReference>
<evidence type="ECO:0000259" key="3">
    <source>
        <dbReference type="PROSITE" id="PS01031"/>
    </source>
</evidence>
<reference evidence="4 5" key="1">
    <citation type="submission" date="2019-08" db="EMBL/GenBank/DDBJ databases">
        <title>Genome of Luteibaculum oceani JCM 18817.</title>
        <authorList>
            <person name="Bowman J.P."/>
        </authorList>
    </citation>
    <scope>NUCLEOTIDE SEQUENCE [LARGE SCALE GENOMIC DNA]</scope>
    <source>
        <strain evidence="4 5">JCM 18817</strain>
    </source>
</reference>
<evidence type="ECO:0000313" key="5">
    <source>
        <dbReference type="Proteomes" id="UP000321168"/>
    </source>
</evidence>
<organism evidence="4 5">
    <name type="scientific">Luteibaculum oceani</name>
    <dbReference type="NCBI Taxonomy" id="1294296"/>
    <lineage>
        <taxon>Bacteria</taxon>
        <taxon>Pseudomonadati</taxon>
        <taxon>Bacteroidota</taxon>
        <taxon>Flavobacteriia</taxon>
        <taxon>Flavobacteriales</taxon>
        <taxon>Luteibaculaceae</taxon>
        <taxon>Luteibaculum</taxon>
    </lineage>
</organism>
<dbReference type="OrthoDB" id="9814487at2"/>
<keyword evidence="5" id="KW-1185">Reference proteome</keyword>
<dbReference type="RefSeq" id="WP_147014537.1">
    <property type="nucleotide sequence ID" value="NZ_VORB01000006.1"/>
</dbReference>
<dbReference type="EMBL" id="VORB01000006">
    <property type="protein sequence ID" value="TXC78510.1"/>
    <property type="molecule type" value="Genomic_DNA"/>
</dbReference>
<dbReference type="AlphaFoldDB" id="A0A5C6V0X2"/>
<dbReference type="CDD" id="cd06464">
    <property type="entry name" value="ACD_sHsps-like"/>
    <property type="match status" value="1"/>
</dbReference>
<evidence type="ECO:0000256" key="1">
    <source>
        <dbReference type="PROSITE-ProRule" id="PRU00285"/>
    </source>
</evidence>
<name>A0A5C6V0X2_9FLAO</name>
<dbReference type="PANTHER" id="PTHR11527">
    <property type="entry name" value="HEAT-SHOCK PROTEIN 20 FAMILY MEMBER"/>
    <property type="match status" value="1"/>
</dbReference>
<proteinExistence type="inferred from homology"/>
<accession>A0A5C6V0X2</accession>
<dbReference type="InterPro" id="IPR008978">
    <property type="entry name" value="HSP20-like_chaperone"/>
</dbReference>
<evidence type="ECO:0000313" key="4">
    <source>
        <dbReference type="EMBL" id="TXC78510.1"/>
    </source>
</evidence>
<dbReference type="SUPFAM" id="SSF49764">
    <property type="entry name" value="HSP20-like chaperones"/>
    <property type="match status" value="1"/>
</dbReference>
<dbReference type="Proteomes" id="UP000321168">
    <property type="component" value="Unassembled WGS sequence"/>
</dbReference>